<evidence type="ECO:0000313" key="1">
    <source>
        <dbReference type="EMBL" id="RHD09636.1"/>
    </source>
</evidence>
<dbReference type="Proteomes" id="UP000284794">
    <property type="component" value="Unassembled WGS sequence"/>
</dbReference>
<proteinExistence type="predicted"/>
<evidence type="ECO:0000313" key="2">
    <source>
        <dbReference type="Proteomes" id="UP000284794"/>
    </source>
</evidence>
<dbReference type="EMBL" id="QSIS01000005">
    <property type="protein sequence ID" value="RHD09636.1"/>
    <property type="molecule type" value="Genomic_DNA"/>
</dbReference>
<reference evidence="1 2" key="1">
    <citation type="submission" date="2018-08" db="EMBL/GenBank/DDBJ databases">
        <title>A genome reference for cultivated species of the human gut microbiota.</title>
        <authorList>
            <person name="Zou Y."/>
            <person name="Xue W."/>
            <person name="Luo G."/>
        </authorList>
    </citation>
    <scope>NUCLEOTIDE SEQUENCE [LARGE SCALE GENOMIC DNA]</scope>
    <source>
        <strain evidence="1 2">AM32-2AC</strain>
    </source>
</reference>
<accession>A0A414DG59</accession>
<name>A0A414DG59_9FIRM</name>
<dbReference type="AlphaFoldDB" id="A0A414DG59"/>
<organism evidence="1 2">
    <name type="scientific">Lachnospira eligens</name>
    <dbReference type="NCBI Taxonomy" id="39485"/>
    <lineage>
        <taxon>Bacteria</taxon>
        <taxon>Bacillati</taxon>
        <taxon>Bacillota</taxon>
        <taxon>Clostridia</taxon>
        <taxon>Lachnospirales</taxon>
        <taxon>Lachnospiraceae</taxon>
        <taxon>Lachnospira</taxon>
    </lineage>
</organism>
<dbReference type="RefSeq" id="WP_118148522.1">
    <property type="nucleotide sequence ID" value="NZ_QSIS01000005.1"/>
</dbReference>
<gene>
    <name evidence="1" type="ORF">DW811_05940</name>
</gene>
<sequence>MEKVAVVIQEHIKKQTKQSMIEYDRTLSAVVDKLEACGWTLPTELGIYAVNVIGNTDEITNIDKFLLWYFTENEYEHFNNMLNSILEAPIEDGLKKS</sequence>
<protein>
    <submittedName>
        <fullName evidence="1">Uncharacterized protein</fullName>
    </submittedName>
</protein>
<comment type="caution">
    <text evidence="1">The sequence shown here is derived from an EMBL/GenBank/DDBJ whole genome shotgun (WGS) entry which is preliminary data.</text>
</comment>